<evidence type="ECO:0000313" key="2">
    <source>
        <dbReference type="Proteomes" id="UP000216446"/>
    </source>
</evidence>
<dbReference type="InterPro" id="IPR046164">
    <property type="entry name" value="DUF6166"/>
</dbReference>
<reference evidence="1 2" key="1">
    <citation type="submission" date="2016-11" db="EMBL/GenBank/DDBJ databases">
        <title>Study of marine rhodopsin-containing bacteria.</title>
        <authorList>
            <person name="Yoshizawa S."/>
            <person name="Kumagai Y."/>
            <person name="Kogure K."/>
        </authorList>
    </citation>
    <scope>NUCLEOTIDE SEQUENCE [LARGE SCALE GENOMIC DNA]</scope>
    <source>
        <strain evidence="1 2">SG-29</strain>
    </source>
</reference>
<accession>A0A259TUZ7</accession>
<dbReference type="InParanoid" id="A0A259TUZ7"/>
<keyword evidence="2" id="KW-1185">Reference proteome</keyword>
<sequence>MVLWRTPEGEARASVPHVARHSPTGIEWGYGGSGPADLARSVLLALVDERAADMLYQRFKHEVVAAVPKSGGVLRAAEVRAWVEQVRRPMQRAAEQ</sequence>
<proteinExistence type="predicted"/>
<dbReference type="EMBL" id="MQWB01000011">
    <property type="protein sequence ID" value="OZC01368.1"/>
    <property type="molecule type" value="Genomic_DNA"/>
</dbReference>
<dbReference type="AlphaFoldDB" id="A0A259TUZ7"/>
<comment type="caution">
    <text evidence="1">The sequence shown here is derived from an EMBL/GenBank/DDBJ whole genome shotgun (WGS) entry which is preliminary data.</text>
</comment>
<evidence type="ECO:0000313" key="1">
    <source>
        <dbReference type="EMBL" id="OZC01368.1"/>
    </source>
</evidence>
<gene>
    <name evidence="1" type="ORF">BSZ36_17825</name>
</gene>
<protein>
    <submittedName>
        <fullName evidence="1">Uncharacterized protein</fullName>
    </submittedName>
</protein>
<dbReference type="Proteomes" id="UP000216446">
    <property type="component" value="Unassembled WGS sequence"/>
</dbReference>
<name>A0A259TUZ7_9BACT</name>
<dbReference type="Pfam" id="PF19663">
    <property type="entry name" value="DUF6166"/>
    <property type="match status" value="1"/>
</dbReference>
<organism evidence="1 2">
    <name type="scientific">Rubricoccus marinus</name>
    <dbReference type="NCBI Taxonomy" id="716817"/>
    <lineage>
        <taxon>Bacteria</taxon>
        <taxon>Pseudomonadati</taxon>
        <taxon>Rhodothermota</taxon>
        <taxon>Rhodothermia</taxon>
        <taxon>Rhodothermales</taxon>
        <taxon>Rubricoccaceae</taxon>
        <taxon>Rubricoccus</taxon>
    </lineage>
</organism>